<evidence type="ECO:0000256" key="2">
    <source>
        <dbReference type="ARBA" id="ARBA00022857"/>
    </source>
</evidence>
<evidence type="ECO:0000313" key="7">
    <source>
        <dbReference type="Proteomes" id="UP000308037"/>
    </source>
</evidence>
<dbReference type="InterPro" id="IPR015590">
    <property type="entry name" value="Aldehyde_DH_dom"/>
</dbReference>
<dbReference type="RefSeq" id="WP_137275384.1">
    <property type="nucleotide sequence ID" value="NZ_QKNX01000001.1"/>
</dbReference>
<dbReference type="OrthoDB" id="6342at2157"/>
<dbReference type="SUPFAM" id="SSF53720">
    <property type="entry name" value="ALDH-like"/>
    <property type="match status" value="1"/>
</dbReference>
<dbReference type="CDD" id="cd07100">
    <property type="entry name" value="ALDH_SSADH1_GabD1"/>
    <property type="match status" value="1"/>
</dbReference>
<dbReference type="InterPro" id="IPR016162">
    <property type="entry name" value="Ald_DH_N"/>
</dbReference>
<dbReference type="FunFam" id="3.40.309.10:FF:000009">
    <property type="entry name" value="Aldehyde dehydrogenase A"/>
    <property type="match status" value="1"/>
</dbReference>
<dbReference type="Gene3D" id="3.40.309.10">
    <property type="entry name" value="Aldehyde Dehydrogenase, Chain A, domain 2"/>
    <property type="match status" value="1"/>
</dbReference>
<organism evidence="6 7">
    <name type="scientific">Natronomonas salsuginis</name>
    <dbReference type="NCBI Taxonomy" id="2217661"/>
    <lineage>
        <taxon>Archaea</taxon>
        <taxon>Methanobacteriati</taxon>
        <taxon>Methanobacteriota</taxon>
        <taxon>Stenosarchaea group</taxon>
        <taxon>Halobacteria</taxon>
        <taxon>Halobacteriales</taxon>
        <taxon>Natronomonadaceae</taxon>
        <taxon>Natronomonas</taxon>
    </lineage>
</organism>
<dbReference type="EMBL" id="QKNX01000001">
    <property type="protein sequence ID" value="TKR28085.1"/>
    <property type="molecule type" value="Genomic_DNA"/>
</dbReference>
<keyword evidence="7" id="KW-1185">Reference proteome</keyword>
<evidence type="ECO:0000256" key="1">
    <source>
        <dbReference type="ARBA" id="ARBA00009986"/>
    </source>
</evidence>
<evidence type="ECO:0000313" key="6">
    <source>
        <dbReference type="EMBL" id="TKR28085.1"/>
    </source>
</evidence>
<evidence type="ECO:0000256" key="4">
    <source>
        <dbReference type="SAM" id="MobiDB-lite"/>
    </source>
</evidence>
<dbReference type="InterPro" id="IPR016163">
    <property type="entry name" value="Ald_DH_C"/>
</dbReference>
<keyword evidence="3" id="KW-0560">Oxidoreductase</keyword>
<evidence type="ECO:0000259" key="5">
    <source>
        <dbReference type="Pfam" id="PF00171"/>
    </source>
</evidence>
<dbReference type="PANTHER" id="PTHR43217">
    <property type="entry name" value="SUCCINATE SEMIALDEHYDE DEHYDROGENASE [NAD(P)+] SAD"/>
    <property type="match status" value="1"/>
</dbReference>
<dbReference type="InterPro" id="IPR044148">
    <property type="entry name" value="ALDH_GabD1-like"/>
</dbReference>
<sequence>MDVVNPATGETVETYETDSSAEVEAKLDRATDAFETWRDRPLREREELLARAGEVLRENKHEYAETMTEEMGKPISQSIGEVEKCAWVCDHYAEHASAYLEPDGHPSPPGTRVKTVYDPLGPVLAVMPWNFPLWQVFRFAAPYLVAGNVGLLKHASNVPGSALAIEEVFREAGFPEGVFQTLLIPSSAVEDVLVDHRVRAATLTGSGPAGRAVASTAGDNLKKTVLELGGSDPFVVLDDADIEAAVETGTWARNLNGGQSCIAAKRFIVHTDVYDAFVDRFVSEVEALVVGDPTDEDTDVGPQARAGLMTELHEQVEASVEAGATVLTGGEPLDGDGAFYPPTVLADVPEGCPADTEETFGPVASVYEVDDEAAAIEKANDTEFGLGASVWTEDRHRGEAIARRIDAGCVYVNELVKSDPRVPFGGIKESGYGRELSEPGIKEFVNRKTVWVN</sequence>
<dbReference type="Proteomes" id="UP000308037">
    <property type="component" value="Unassembled WGS sequence"/>
</dbReference>
<name>A0A4U5JGV7_9EURY</name>
<dbReference type="GO" id="GO:0004030">
    <property type="term" value="F:aldehyde dehydrogenase [NAD(P)+] activity"/>
    <property type="evidence" value="ECO:0007669"/>
    <property type="project" value="InterPro"/>
</dbReference>
<evidence type="ECO:0000256" key="3">
    <source>
        <dbReference type="ARBA" id="ARBA00023002"/>
    </source>
</evidence>
<accession>A0A4U5JGV7</accession>
<comment type="caution">
    <text evidence="6">The sequence shown here is derived from an EMBL/GenBank/DDBJ whole genome shotgun (WGS) entry which is preliminary data.</text>
</comment>
<dbReference type="AlphaFoldDB" id="A0A4U5JGV7"/>
<dbReference type="InterPro" id="IPR016161">
    <property type="entry name" value="Ald_DH/histidinol_DH"/>
</dbReference>
<dbReference type="InterPro" id="IPR047110">
    <property type="entry name" value="GABD/Sad-like"/>
</dbReference>
<dbReference type="FunFam" id="3.40.605.10:FF:000012">
    <property type="entry name" value="NAD-dependent succinate-semialdehyde dehydrogenase"/>
    <property type="match status" value="1"/>
</dbReference>
<dbReference type="GO" id="GO:0004777">
    <property type="term" value="F:succinate-semialdehyde dehydrogenase (NAD+) activity"/>
    <property type="evidence" value="ECO:0007669"/>
    <property type="project" value="TreeGrafter"/>
</dbReference>
<gene>
    <name evidence="6" type="ORF">DM868_03100</name>
</gene>
<comment type="similarity">
    <text evidence="1">Belongs to the aldehyde dehydrogenase family.</text>
</comment>
<proteinExistence type="inferred from homology"/>
<keyword evidence="2" id="KW-0521">NADP</keyword>
<dbReference type="Gene3D" id="3.40.605.10">
    <property type="entry name" value="Aldehyde Dehydrogenase, Chain A, domain 1"/>
    <property type="match status" value="1"/>
</dbReference>
<feature type="domain" description="Aldehyde dehydrogenase" evidence="5">
    <location>
        <begin position="1"/>
        <end position="450"/>
    </location>
</feature>
<dbReference type="PANTHER" id="PTHR43217:SF1">
    <property type="entry name" value="SUCCINATE SEMIALDEHYDE DEHYDROGENASE [NAD(P)+] SAD"/>
    <property type="match status" value="1"/>
</dbReference>
<feature type="region of interest" description="Disordered" evidence="4">
    <location>
        <begin position="1"/>
        <end position="22"/>
    </location>
</feature>
<dbReference type="Pfam" id="PF00171">
    <property type="entry name" value="Aldedh"/>
    <property type="match status" value="1"/>
</dbReference>
<protein>
    <submittedName>
        <fullName evidence="6">NAD-dependent succinate-semialdehyde dehydrogenase</fullName>
    </submittedName>
</protein>
<reference evidence="6 7" key="1">
    <citation type="submission" date="2019-04" db="EMBL/GenBank/DDBJ databases">
        <title>Natronomonas sp. F20-122 a newhaloarchaeon isolated from a saline saltern of Isla Bacuta, Huelva, Spain.</title>
        <authorList>
            <person name="Duran-Viseras A."/>
            <person name="Sanchez-Porro C."/>
            <person name="Ventosa A."/>
        </authorList>
    </citation>
    <scope>NUCLEOTIDE SEQUENCE [LARGE SCALE GENOMIC DNA]</scope>
    <source>
        <strain evidence="6 7">F20-122</strain>
    </source>
</reference>